<dbReference type="GO" id="GO:0008270">
    <property type="term" value="F:zinc ion binding"/>
    <property type="evidence" value="ECO:0007669"/>
    <property type="project" value="InterPro"/>
</dbReference>
<dbReference type="EMBL" id="JAFIMR010000040">
    <property type="protein sequence ID" value="KAI1857477.1"/>
    <property type="molecule type" value="Genomic_DNA"/>
</dbReference>
<evidence type="ECO:0000313" key="7">
    <source>
        <dbReference type="EMBL" id="KAI1857477.1"/>
    </source>
</evidence>
<dbReference type="SUPFAM" id="SSF57701">
    <property type="entry name" value="Zn2/Cys6 DNA-binding domain"/>
    <property type="match status" value="1"/>
</dbReference>
<keyword evidence="8" id="KW-1185">Reference proteome</keyword>
<keyword evidence="1" id="KW-0479">Metal-binding</keyword>
<dbReference type="PROSITE" id="PS50048">
    <property type="entry name" value="ZN2_CY6_FUNGAL_2"/>
    <property type="match status" value="1"/>
</dbReference>
<dbReference type="Proteomes" id="UP000829685">
    <property type="component" value="Unassembled WGS sequence"/>
</dbReference>
<keyword evidence="3" id="KW-0805">Transcription regulation</keyword>
<evidence type="ECO:0000256" key="5">
    <source>
        <dbReference type="ARBA" id="ARBA00023242"/>
    </source>
</evidence>
<name>A0A9P9WCP8_9PEZI</name>
<dbReference type="CDD" id="cd00067">
    <property type="entry name" value="GAL4"/>
    <property type="match status" value="1"/>
</dbReference>
<dbReference type="Gene3D" id="4.10.240.10">
    <property type="entry name" value="Zn(2)-C6 fungal-type DNA-binding domain"/>
    <property type="match status" value="1"/>
</dbReference>
<dbReference type="PROSITE" id="PS00463">
    <property type="entry name" value="ZN2_CY6_FUNGAL_1"/>
    <property type="match status" value="1"/>
</dbReference>
<sequence>MPATPRQKACIACADSKRKCDKQLPECRRCLDRDVDCVYPQRKRRHRVPVPRHSQPAEPAAILNFAHDDGPQSNVGFGHWGSLELTNVDPSLLDVVLPYVPTLPTPYSNLSAGRFRFEDGSNSDLPCPWFLEDETWVLRQCNQEVNCVTNVQLEPLIHAVEEMLQSWVKNGFNSFIHRRLYENGMPTCLQDAFTTLAAYTSRTSAVKEIMLQITEDRASALVASQNPPSPGSAQSIPAHLARVQSLFIYEFILLFDGSVRGRASAEKKLPVLRRWMDQMWQLMKRYRVKGISSSFRPLRWTATEFDTEYDAYSEMWKLWILVESVRRSHLIIDTIANVYQTMTKGSAECSGAAMFTARRGVWEAESAAQWFELCCSRSTLLVPSLQPEPLISQYAAEEIDDFAKLYWTFIVGSDKMQCRKDRRSKESRINITTS</sequence>
<dbReference type="InterPro" id="IPR001138">
    <property type="entry name" value="Zn2Cys6_DnaBD"/>
</dbReference>
<dbReference type="PRINTS" id="PR00755">
    <property type="entry name" value="AFLATOXINBRP"/>
</dbReference>
<evidence type="ECO:0000313" key="8">
    <source>
        <dbReference type="Proteomes" id="UP000829685"/>
    </source>
</evidence>
<comment type="caution">
    <text evidence="7">The sequence shown here is derived from an EMBL/GenBank/DDBJ whole genome shotgun (WGS) entry which is preliminary data.</text>
</comment>
<accession>A0A9P9WCP8</accession>
<keyword evidence="2" id="KW-0862">Zinc</keyword>
<protein>
    <recommendedName>
        <fullName evidence="6">Zn(2)-C6 fungal-type domain-containing protein</fullName>
    </recommendedName>
</protein>
<dbReference type="PANTHER" id="PTHR47660">
    <property type="entry name" value="TRANSCRIPTION FACTOR WITH C2H2 AND ZN(2)-CYS(6) DNA BINDING DOMAIN (EUROFUNG)-RELATED-RELATED"/>
    <property type="match status" value="1"/>
</dbReference>
<keyword evidence="5" id="KW-0539">Nucleus</keyword>
<organism evidence="7 8">
    <name type="scientific">Neoarthrinium moseri</name>
    <dbReference type="NCBI Taxonomy" id="1658444"/>
    <lineage>
        <taxon>Eukaryota</taxon>
        <taxon>Fungi</taxon>
        <taxon>Dikarya</taxon>
        <taxon>Ascomycota</taxon>
        <taxon>Pezizomycotina</taxon>
        <taxon>Sordariomycetes</taxon>
        <taxon>Xylariomycetidae</taxon>
        <taxon>Amphisphaeriales</taxon>
        <taxon>Apiosporaceae</taxon>
        <taxon>Neoarthrinium</taxon>
    </lineage>
</organism>
<dbReference type="SMART" id="SM00066">
    <property type="entry name" value="GAL4"/>
    <property type="match status" value="1"/>
</dbReference>
<evidence type="ECO:0000256" key="1">
    <source>
        <dbReference type="ARBA" id="ARBA00022723"/>
    </source>
</evidence>
<dbReference type="Pfam" id="PF00172">
    <property type="entry name" value="Zn_clus"/>
    <property type="match status" value="1"/>
</dbReference>
<keyword evidence="4" id="KW-0804">Transcription</keyword>
<proteinExistence type="predicted"/>
<dbReference type="GO" id="GO:0000981">
    <property type="term" value="F:DNA-binding transcription factor activity, RNA polymerase II-specific"/>
    <property type="evidence" value="ECO:0007669"/>
    <property type="project" value="InterPro"/>
</dbReference>
<evidence type="ECO:0000256" key="4">
    <source>
        <dbReference type="ARBA" id="ARBA00023163"/>
    </source>
</evidence>
<reference evidence="7" key="1">
    <citation type="submission" date="2021-03" db="EMBL/GenBank/DDBJ databases">
        <title>Revisited historic fungal species revealed as producer of novel bioactive compounds through whole genome sequencing and comparative genomics.</title>
        <authorList>
            <person name="Vignolle G.A."/>
            <person name="Hochenegger N."/>
            <person name="Mach R.L."/>
            <person name="Mach-Aigner A.R."/>
            <person name="Javad Rahimi M."/>
            <person name="Salim K.A."/>
            <person name="Chan C.M."/>
            <person name="Lim L.B.L."/>
            <person name="Cai F."/>
            <person name="Druzhinina I.S."/>
            <person name="U'Ren J.M."/>
            <person name="Derntl C."/>
        </authorList>
    </citation>
    <scope>NUCLEOTIDE SEQUENCE</scope>
    <source>
        <strain evidence="7">TUCIM 5799</strain>
    </source>
</reference>
<feature type="domain" description="Zn(2)-C6 fungal-type" evidence="6">
    <location>
        <begin position="9"/>
        <end position="39"/>
    </location>
</feature>
<dbReference type="AlphaFoldDB" id="A0A9P9WCP8"/>
<evidence type="ECO:0000259" key="6">
    <source>
        <dbReference type="PROSITE" id="PS50048"/>
    </source>
</evidence>
<evidence type="ECO:0000256" key="3">
    <source>
        <dbReference type="ARBA" id="ARBA00023015"/>
    </source>
</evidence>
<gene>
    <name evidence="7" type="ORF">JX265_011212</name>
</gene>
<evidence type="ECO:0000256" key="2">
    <source>
        <dbReference type="ARBA" id="ARBA00022833"/>
    </source>
</evidence>
<dbReference type="InterPro" id="IPR036864">
    <property type="entry name" value="Zn2-C6_fun-type_DNA-bd_sf"/>
</dbReference>